<evidence type="ECO:0000256" key="5">
    <source>
        <dbReference type="ARBA" id="ARBA00022679"/>
    </source>
</evidence>
<dbReference type="PROSITE" id="PS00107">
    <property type="entry name" value="PROTEIN_KINASE_ATP"/>
    <property type="match status" value="1"/>
</dbReference>
<dbReference type="PROSITE" id="PS51450">
    <property type="entry name" value="LRR"/>
    <property type="match status" value="2"/>
</dbReference>
<evidence type="ECO:0000256" key="10">
    <source>
        <dbReference type="ARBA" id="ARBA00022777"/>
    </source>
</evidence>
<dbReference type="Proteomes" id="UP000827721">
    <property type="component" value="Unassembled WGS sequence"/>
</dbReference>
<keyword evidence="8" id="KW-0677">Repeat</keyword>
<evidence type="ECO:0000256" key="15">
    <source>
        <dbReference type="SAM" id="Phobius"/>
    </source>
</evidence>
<organism evidence="18 19">
    <name type="scientific">Xanthoceras sorbifolium</name>
    <dbReference type="NCBI Taxonomy" id="99658"/>
    <lineage>
        <taxon>Eukaryota</taxon>
        <taxon>Viridiplantae</taxon>
        <taxon>Streptophyta</taxon>
        <taxon>Embryophyta</taxon>
        <taxon>Tracheophyta</taxon>
        <taxon>Spermatophyta</taxon>
        <taxon>Magnoliopsida</taxon>
        <taxon>eudicotyledons</taxon>
        <taxon>Gunneridae</taxon>
        <taxon>Pentapetalae</taxon>
        <taxon>rosids</taxon>
        <taxon>malvids</taxon>
        <taxon>Sapindales</taxon>
        <taxon>Sapindaceae</taxon>
        <taxon>Xanthoceroideae</taxon>
        <taxon>Xanthoceras</taxon>
    </lineage>
</organism>
<comment type="subcellular location">
    <subcellularLocation>
        <location evidence="1">Membrane</location>
    </subcellularLocation>
</comment>
<dbReference type="InterPro" id="IPR001245">
    <property type="entry name" value="Ser-Thr/Tyr_kinase_cat_dom"/>
</dbReference>
<evidence type="ECO:0000256" key="6">
    <source>
        <dbReference type="ARBA" id="ARBA00022692"/>
    </source>
</evidence>
<dbReference type="Pfam" id="PF00560">
    <property type="entry name" value="LRR_1"/>
    <property type="match status" value="7"/>
</dbReference>
<dbReference type="Pfam" id="PF08263">
    <property type="entry name" value="LRRNT_2"/>
    <property type="match status" value="1"/>
</dbReference>
<evidence type="ECO:0000256" key="16">
    <source>
        <dbReference type="SAM" id="SignalP"/>
    </source>
</evidence>
<keyword evidence="7 16" id="KW-0732">Signal</keyword>
<keyword evidence="5" id="KW-0808">Transferase</keyword>
<dbReference type="Pfam" id="PF07714">
    <property type="entry name" value="PK_Tyr_Ser-Thr"/>
    <property type="match status" value="1"/>
</dbReference>
<feature type="transmembrane region" description="Helical" evidence="15">
    <location>
        <begin position="787"/>
        <end position="807"/>
    </location>
</feature>
<protein>
    <recommendedName>
        <fullName evidence="17">Protein kinase domain-containing protein</fullName>
    </recommendedName>
</protein>
<dbReference type="Pfam" id="PF23598">
    <property type="entry name" value="LRR_14"/>
    <property type="match status" value="1"/>
</dbReference>
<dbReference type="Gene3D" id="3.30.200.20">
    <property type="entry name" value="Phosphorylase Kinase, domain 1"/>
    <property type="match status" value="1"/>
</dbReference>
<dbReference type="PROSITE" id="PS50011">
    <property type="entry name" value="PROTEIN_KINASE_DOM"/>
    <property type="match status" value="1"/>
</dbReference>
<feature type="signal peptide" evidence="16">
    <location>
        <begin position="1"/>
        <end position="22"/>
    </location>
</feature>
<dbReference type="PANTHER" id="PTHR27008">
    <property type="entry name" value="OS04G0122200 PROTEIN"/>
    <property type="match status" value="1"/>
</dbReference>
<dbReference type="InterPro" id="IPR017441">
    <property type="entry name" value="Protein_kinase_ATP_BS"/>
</dbReference>
<dbReference type="SMART" id="SM00365">
    <property type="entry name" value="LRR_SD22"/>
    <property type="match status" value="6"/>
</dbReference>
<feature type="domain" description="Protein kinase" evidence="17">
    <location>
        <begin position="849"/>
        <end position="1128"/>
    </location>
</feature>
<comment type="similarity">
    <text evidence="2">Belongs to the protein kinase superfamily. Ser/Thr protein kinase family.</text>
</comment>
<dbReference type="InterPro" id="IPR000719">
    <property type="entry name" value="Prot_kinase_dom"/>
</dbReference>
<dbReference type="InterPro" id="IPR001611">
    <property type="entry name" value="Leu-rich_rpt"/>
</dbReference>
<dbReference type="Gene3D" id="1.10.510.10">
    <property type="entry name" value="Transferase(Phosphotransferase) domain 1"/>
    <property type="match status" value="1"/>
</dbReference>
<dbReference type="SUPFAM" id="SSF52047">
    <property type="entry name" value="RNI-like"/>
    <property type="match status" value="1"/>
</dbReference>
<sequence length="1140" mass="126805">METTHSLCIFILFLLHFSISWSLTNISTDVDALLVLKTHITHDPNTLLANNWSTSASVCSWIGVTCGVRHHRVKALNISFLGLTGTIPPQLGNLSFLALLSINHNNFYGSLPYELARLRRLKYVNFNHNQLSGNVPSSIFNISSLQELSLKRNRLSSIVNVSSAGPNLMSLDLSENVFEVEIPSFISECKQLRFLNLSYNNFKGGIPKEIGNLTKLNTLSIGYNKLQGEIPKELRNLVELEILILSNNVLLTGQIPSLLFNISSLSIIDLTNNSLTGDLPHNICSHQRPYALKRMLLSENQLTGPIPYNLWRCRELTDISLSYNRFTGRIPKDVGNLTMLKQLAIGGNNLVGEIPYEIGNLPNIEGLGLENNNLVGHIPATIFNISTLKLLTCRDNTLSGSLPSIIGFGVPNVVELNFGNNNLSGTFPSFITNASKLKILEMGNNSFSGFIPSTLGNSLTSLEWLGLSDNYFTSSTQELTFLTSLKNCKNLRGWSLAGNPLNGFLPSSIGNLSISLKVLDMEECNISGKIPQEISSLKNLMDLNIPRNRLIGSIPATLGNLQKLQGLNIRYNQLEGSIPNDLCHLNNLVDLYMDSNKLSAAIPVCFGNLTSLRHLSLGSNELTSFIPLSLWSLRDILEINLSSNSLIGTLPLEFGNLKVLTVVDLSRNHLTGDLPTTIGSLQNLQLLSLRHNNLQGSIPVSFGGMTSLEFLDLSDNNLSGVIPKSFEALSYLKYLNLSFNQLEGKIPTQGPFVNFSAKSFIKNHALCGLPRLQVPPCKTNNHPKSKITVVLAITLPLTLVVCLNLIIMMREYRKRRSSQLAKNNDVDVSQRATLRRISYHELFQATEGFSESNLLGKGSFGSVFRGKLLDGMEIAVKVFHVQMGRALRSFDVECEVMRGIRHRNLVKIISSCTNEDLKALILEYMPNGNLTKCLYSDECFLDILQRLNIMIDVALALEYLHFGYSIPIVHCDVKPSNVLLDQSMVGHLSDFGIVKLLGEGESMTQTQTLATIGYMAPEYGREGRISRKGDVYSYGIMLMETFTKKKPTDEIFTEEMSLRHWVGDSFNRSIMEVVDNDLLQMEDANFLAREQCVSSIFSLAMDCTTNLHEDRINIKNVVSRLIQIRAVFSRDTRELHVRVR</sequence>
<evidence type="ECO:0000256" key="9">
    <source>
        <dbReference type="ARBA" id="ARBA00022741"/>
    </source>
</evidence>
<evidence type="ECO:0000256" key="2">
    <source>
        <dbReference type="ARBA" id="ARBA00008684"/>
    </source>
</evidence>
<comment type="caution">
    <text evidence="18">The sequence shown here is derived from an EMBL/GenBank/DDBJ whole genome shotgun (WGS) entry which is preliminary data.</text>
</comment>
<dbReference type="PRINTS" id="PR00019">
    <property type="entry name" value="LEURICHRPT"/>
</dbReference>
<keyword evidence="19" id="KW-1185">Reference proteome</keyword>
<evidence type="ECO:0000313" key="19">
    <source>
        <dbReference type="Proteomes" id="UP000827721"/>
    </source>
</evidence>
<evidence type="ECO:0000256" key="4">
    <source>
        <dbReference type="ARBA" id="ARBA00022614"/>
    </source>
</evidence>
<keyword evidence="11 14" id="KW-0067">ATP-binding</keyword>
<dbReference type="SMART" id="SM00220">
    <property type="entry name" value="S_TKc"/>
    <property type="match status" value="1"/>
</dbReference>
<dbReference type="InterPro" id="IPR013210">
    <property type="entry name" value="LRR_N_plant-typ"/>
</dbReference>
<evidence type="ECO:0000256" key="7">
    <source>
        <dbReference type="ARBA" id="ARBA00022729"/>
    </source>
</evidence>
<evidence type="ECO:0000256" key="12">
    <source>
        <dbReference type="ARBA" id="ARBA00022989"/>
    </source>
</evidence>
<dbReference type="InterPro" id="IPR011009">
    <property type="entry name" value="Kinase-like_dom_sf"/>
</dbReference>
<feature type="binding site" evidence="14">
    <location>
        <position position="877"/>
    </location>
    <ligand>
        <name>ATP</name>
        <dbReference type="ChEBI" id="CHEBI:30616"/>
    </ligand>
</feature>
<dbReference type="PANTHER" id="PTHR27008:SF398">
    <property type="entry name" value="PROTEIN KINASE DOMAIN-CONTAINING PROTEIN"/>
    <property type="match status" value="1"/>
</dbReference>
<keyword evidence="3" id="KW-0723">Serine/threonine-protein kinase</keyword>
<evidence type="ECO:0000256" key="8">
    <source>
        <dbReference type="ARBA" id="ARBA00022737"/>
    </source>
</evidence>
<evidence type="ECO:0000259" key="17">
    <source>
        <dbReference type="PROSITE" id="PS50011"/>
    </source>
</evidence>
<dbReference type="Gene3D" id="3.80.10.10">
    <property type="entry name" value="Ribonuclease Inhibitor"/>
    <property type="match status" value="5"/>
</dbReference>
<dbReference type="InterPro" id="IPR003591">
    <property type="entry name" value="Leu-rich_rpt_typical-subtyp"/>
</dbReference>
<evidence type="ECO:0000256" key="1">
    <source>
        <dbReference type="ARBA" id="ARBA00004370"/>
    </source>
</evidence>
<reference evidence="18 19" key="1">
    <citation type="submission" date="2021-02" db="EMBL/GenBank/DDBJ databases">
        <title>Plant Genome Project.</title>
        <authorList>
            <person name="Zhang R.-G."/>
        </authorList>
    </citation>
    <scope>NUCLEOTIDE SEQUENCE [LARGE SCALE GENOMIC DNA]</scope>
    <source>
        <tissue evidence="18">Leaves</tissue>
    </source>
</reference>
<evidence type="ECO:0000256" key="13">
    <source>
        <dbReference type="ARBA" id="ARBA00023136"/>
    </source>
</evidence>
<accession>A0ABQ8IHN6</accession>
<keyword evidence="9 14" id="KW-0547">Nucleotide-binding</keyword>
<dbReference type="InterPro" id="IPR008271">
    <property type="entry name" value="Ser/Thr_kinase_AS"/>
</dbReference>
<dbReference type="SUPFAM" id="SSF52058">
    <property type="entry name" value="L domain-like"/>
    <property type="match status" value="2"/>
</dbReference>
<evidence type="ECO:0000313" key="18">
    <source>
        <dbReference type="EMBL" id="KAH7576101.1"/>
    </source>
</evidence>
<feature type="chain" id="PRO_5046025381" description="Protein kinase domain-containing protein" evidence="16">
    <location>
        <begin position="23"/>
        <end position="1140"/>
    </location>
</feature>
<dbReference type="Pfam" id="PF13855">
    <property type="entry name" value="LRR_8"/>
    <property type="match status" value="2"/>
</dbReference>
<keyword evidence="12 15" id="KW-1133">Transmembrane helix</keyword>
<evidence type="ECO:0000256" key="11">
    <source>
        <dbReference type="ARBA" id="ARBA00022840"/>
    </source>
</evidence>
<dbReference type="PROSITE" id="PS00108">
    <property type="entry name" value="PROTEIN_KINASE_ST"/>
    <property type="match status" value="1"/>
</dbReference>
<keyword evidence="13 15" id="KW-0472">Membrane</keyword>
<keyword evidence="10" id="KW-0418">Kinase</keyword>
<dbReference type="SUPFAM" id="SSF56112">
    <property type="entry name" value="Protein kinase-like (PK-like)"/>
    <property type="match status" value="1"/>
</dbReference>
<dbReference type="EMBL" id="JAFEMO010000002">
    <property type="protein sequence ID" value="KAH7576101.1"/>
    <property type="molecule type" value="Genomic_DNA"/>
</dbReference>
<gene>
    <name evidence="18" type="ORF">JRO89_XS02G0289700</name>
</gene>
<dbReference type="SMART" id="SM00369">
    <property type="entry name" value="LRR_TYP"/>
    <property type="match status" value="10"/>
</dbReference>
<dbReference type="InterPro" id="IPR051809">
    <property type="entry name" value="Plant_receptor-like_S/T_kinase"/>
</dbReference>
<evidence type="ECO:0000256" key="3">
    <source>
        <dbReference type="ARBA" id="ARBA00022527"/>
    </source>
</evidence>
<evidence type="ECO:0000256" key="14">
    <source>
        <dbReference type="PROSITE-ProRule" id="PRU10141"/>
    </source>
</evidence>
<dbReference type="InterPro" id="IPR055414">
    <property type="entry name" value="LRR_R13L4/SHOC2-like"/>
</dbReference>
<keyword evidence="4" id="KW-0433">Leucine-rich repeat</keyword>
<keyword evidence="6 15" id="KW-0812">Transmembrane</keyword>
<proteinExistence type="inferred from homology"/>
<dbReference type="InterPro" id="IPR032675">
    <property type="entry name" value="LRR_dom_sf"/>
</dbReference>
<name>A0ABQ8IHN6_9ROSI</name>